<protein>
    <recommendedName>
        <fullName evidence="3">DUF8208 domain-containing protein</fullName>
    </recommendedName>
</protein>
<dbReference type="RefSeq" id="WP_069697416.1">
    <property type="nucleotide sequence ID" value="NZ_JAGGMA010000012.1"/>
</dbReference>
<proteinExistence type="predicted"/>
<name>A0A1E5L0D7_9ENTE</name>
<evidence type="ECO:0000313" key="5">
    <source>
        <dbReference type="Proteomes" id="UP000095256"/>
    </source>
</evidence>
<feature type="transmembrane region" description="Helical" evidence="2">
    <location>
        <begin position="259"/>
        <end position="275"/>
    </location>
</feature>
<dbReference type="Proteomes" id="UP000095256">
    <property type="component" value="Unassembled WGS sequence"/>
</dbReference>
<dbReference type="OrthoDB" id="1938921at2"/>
<dbReference type="NCBIfam" id="NF045890">
    <property type="entry name" value="conj_pls20_p028"/>
    <property type="match status" value="1"/>
</dbReference>
<feature type="transmembrane region" description="Helical" evidence="2">
    <location>
        <begin position="233"/>
        <end position="252"/>
    </location>
</feature>
<reference evidence="4 5" key="1">
    <citation type="submission" date="2016-09" db="EMBL/GenBank/DDBJ databases">
        <authorList>
            <person name="Capua I."/>
            <person name="De Benedictis P."/>
            <person name="Joannis T."/>
            <person name="Lombin L.H."/>
            <person name="Cattoli G."/>
        </authorList>
    </citation>
    <scope>NUCLEOTIDE SEQUENCE [LARGE SCALE GENOMIC DNA]</scope>
    <source>
        <strain evidence="4 5">LMG 25899</strain>
    </source>
</reference>
<evidence type="ECO:0000256" key="1">
    <source>
        <dbReference type="SAM" id="MobiDB-lite"/>
    </source>
</evidence>
<feature type="compositionally biased region" description="Polar residues" evidence="1">
    <location>
        <begin position="457"/>
        <end position="478"/>
    </location>
</feature>
<feature type="transmembrane region" description="Helical" evidence="2">
    <location>
        <begin position="326"/>
        <end position="343"/>
    </location>
</feature>
<keyword evidence="2" id="KW-0472">Membrane</keyword>
<dbReference type="InterPro" id="IPR058066">
    <property type="entry name" value="pXO2-14_N"/>
</dbReference>
<dbReference type="AlphaFoldDB" id="A0A1E5L0D7"/>
<feature type="domain" description="DUF8208" evidence="3">
    <location>
        <begin position="17"/>
        <end position="360"/>
    </location>
</feature>
<gene>
    <name evidence="4" type="ORF">BCR26_08665</name>
</gene>
<dbReference type="InterPro" id="IPR058521">
    <property type="entry name" value="DUF8208"/>
</dbReference>
<feature type="transmembrane region" description="Helical" evidence="2">
    <location>
        <begin position="71"/>
        <end position="88"/>
    </location>
</feature>
<feature type="compositionally biased region" description="Basic and acidic residues" evidence="1">
    <location>
        <begin position="433"/>
        <end position="453"/>
    </location>
</feature>
<keyword evidence="5" id="KW-1185">Reference proteome</keyword>
<evidence type="ECO:0000313" key="4">
    <source>
        <dbReference type="EMBL" id="OEH83543.1"/>
    </source>
</evidence>
<dbReference type="STRING" id="762845.BCR26_08665"/>
<evidence type="ECO:0000259" key="3">
    <source>
        <dbReference type="Pfam" id="PF26635"/>
    </source>
</evidence>
<organism evidence="4 5">
    <name type="scientific">Enterococcus rivorum</name>
    <dbReference type="NCBI Taxonomy" id="762845"/>
    <lineage>
        <taxon>Bacteria</taxon>
        <taxon>Bacillati</taxon>
        <taxon>Bacillota</taxon>
        <taxon>Bacilli</taxon>
        <taxon>Lactobacillales</taxon>
        <taxon>Enterococcaceae</taxon>
        <taxon>Enterococcus</taxon>
    </lineage>
</organism>
<feature type="region of interest" description="Disordered" evidence="1">
    <location>
        <begin position="418"/>
        <end position="500"/>
    </location>
</feature>
<sequence length="738" mass="79804">MDDLIKVYDKFSEYLSVTNILVWLWRKFAWACIRGVKGIVDAFESLLDAVYKMVDFIESDQLKSFVEDNRVAIFSIGAVCILLFCISYMQNSKKTSMKSLLNNILLGVGVIVVGLTLTYTLTNGAFKVAKSIYGEDSTTADQIIKANIYDVTTFDSFNWESTKKVKSIDYDATSLRLMDITAEVKPKEIKSDNPITKEIFNKKVFITIDGEATVVPLDRGMFKMDESYYRYSWHPWIIVFQLITTGIVLLAASFKYTKCIYNSAYNGMIAPFFSFSDLIESSKVMKVITGIVNTSINIVMFAVSLKLYRMLSAYTGTIDINKIQQIFIQFFLALIVVEGPYIIQEITGQDGGVRSEAKAIGASAIGAAFAGKKLGKGLKNSFDSAKDKIKKGANFAAGIGAGAMDHFGKDTLEDEMTAEKNNDNQPTNATADPNKEMSDQERESFNQSVKDELQGTEGDSLSNKSADSEDSSNLNQDGIDSVDPGQGLTAPKPPSGLEGISATAPLLEKEMEEATENGSIPGVSAIGSQSAIPQGAMAKASPLSQEIGAAMNSMATTRGNSVGMASQAAIQTALSSPSGSTNGMSAQMPEAIKAMSGFQELKQGGFMAPLSNPSSARLAKILSVPAMAPISQMPTSFTQQAIGGGGFTGSIAPTMLNASVPAAIQSLPGVQQFKQDLANSGQPLTKDTLSDVISNKWADRQIKKAEERKVYQSYKQLGKNTSKKALEDFVPRKDREGN</sequence>
<evidence type="ECO:0000256" key="2">
    <source>
        <dbReference type="SAM" id="Phobius"/>
    </source>
</evidence>
<keyword evidence="2" id="KW-0812">Transmembrane</keyword>
<dbReference type="Pfam" id="PF26635">
    <property type="entry name" value="DUF8208"/>
    <property type="match status" value="1"/>
</dbReference>
<comment type="caution">
    <text evidence="4">The sequence shown here is derived from an EMBL/GenBank/DDBJ whole genome shotgun (WGS) entry which is preliminary data.</text>
</comment>
<feature type="transmembrane region" description="Helical" evidence="2">
    <location>
        <begin position="100"/>
        <end position="121"/>
    </location>
</feature>
<dbReference type="EMBL" id="MIEK01000005">
    <property type="protein sequence ID" value="OEH83543.1"/>
    <property type="molecule type" value="Genomic_DNA"/>
</dbReference>
<feature type="transmembrane region" description="Helical" evidence="2">
    <location>
        <begin position="287"/>
        <end position="305"/>
    </location>
</feature>
<accession>A0A1E5L0D7</accession>
<keyword evidence="2" id="KW-1133">Transmembrane helix</keyword>